<evidence type="ECO:0000256" key="8">
    <source>
        <dbReference type="SAM" id="MobiDB-lite"/>
    </source>
</evidence>
<evidence type="ECO:0000313" key="11">
    <source>
        <dbReference type="Proteomes" id="UP000246991"/>
    </source>
</evidence>
<dbReference type="GO" id="GO:0006368">
    <property type="term" value="P:transcription elongation by RNA polymerase II"/>
    <property type="evidence" value="ECO:0007669"/>
    <property type="project" value="InterPro"/>
</dbReference>
<comment type="caution">
    <text evidence="10">The sequence shown here is derived from an EMBL/GenBank/DDBJ whole genome shotgun (WGS) entry which is preliminary data.</text>
</comment>
<reference evidence="10 11" key="1">
    <citation type="submission" date="2018-03" db="EMBL/GenBank/DDBJ databases">
        <title>Genomes of Pezizomycetes fungi and the evolution of truffles.</title>
        <authorList>
            <person name="Murat C."/>
            <person name="Payen T."/>
            <person name="Noel B."/>
            <person name="Kuo A."/>
            <person name="Martin F.M."/>
        </authorList>
    </citation>
    <scope>NUCLEOTIDE SEQUENCE [LARGE SCALE GENOMIC DNA]</scope>
    <source>
        <strain evidence="10">091103-1</strain>
    </source>
</reference>
<sequence>MPAAADKSTKPTVEVTKQGRYSIVIGDSLERENGHVDGDLFASVKYNFKPPSSLANSVPPRLTKSEAGGEAPYTLTLTPPSQPSPNHIVYEGAQHIPKKTECILIFDPAKQIFTLEKLSSAFTFNAKVFANAHPPLPLRPPVVDGDDDEISAEEKEDDNPFDYRHFLNKKATTKSRAEQRAEKEERRKKALIAAGALSENPDESEGEKGGKDEEESGLGLGITYGGRSSIGSRVSKPYSTNKRAGGKSPTIGGRRNPSAGHRGMAIPEQGSSSEESEADNEDNDEAGDEHYRAPPRHASPPHKPVPVAAPGEDEEEEDEEDDDGFNLAEELEQALGSEEDPGLAVQGGDSEIIFEGEDDDATSRPKLGLVHKSAVPISLSGMVGGGVPDESESSEEE</sequence>
<keyword evidence="3" id="KW-0597">Phosphoprotein</keyword>
<comment type="subcellular location">
    <subcellularLocation>
        <location evidence="1">Nucleus</location>
    </subcellularLocation>
</comment>
<feature type="compositionally biased region" description="Acidic residues" evidence="8">
    <location>
        <begin position="311"/>
        <end position="341"/>
    </location>
</feature>
<keyword evidence="5" id="KW-0010">Activator</keyword>
<dbReference type="Pfam" id="PF09816">
    <property type="entry name" value="EAF"/>
    <property type="match status" value="1"/>
</dbReference>
<gene>
    <name evidence="10" type="ORF">C7212DRAFT_288547</name>
</gene>
<evidence type="ECO:0000256" key="1">
    <source>
        <dbReference type="ARBA" id="ARBA00004123"/>
    </source>
</evidence>
<evidence type="ECO:0000256" key="2">
    <source>
        <dbReference type="ARBA" id="ARBA00007798"/>
    </source>
</evidence>
<proteinExistence type="inferred from homology"/>
<feature type="region of interest" description="Disordered" evidence="8">
    <location>
        <begin position="134"/>
        <end position="351"/>
    </location>
</feature>
<keyword evidence="4" id="KW-0805">Transcription regulation</keyword>
<dbReference type="PANTHER" id="PTHR15970:SF2">
    <property type="entry name" value="ELL-ASSOCIATED FACTOR EAF"/>
    <property type="match status" value="1"/>
</dbReference>
<evidence type="ECO:0000256" key="3">
    <source>
        <dbReference type="ARBA" id="ARBA00022553"/>
    </source>
</evidence>
<accession>A0A317SXW7</accession>
<dbReference type="AlphaFoldDB" id="A0A317SXW7"/>
<keyword evidence="7" id="KW-0539">Nucleus</keyword>
<evidence type="ECO:0000256" key="4">
    <source>
        <dbReference type="ARBA" id="ARBA00023015"/>
    </source>
</evidence>
<dbReference type="PANTHER" id="PTHR15970">
    <property type="entry name" value="ELL-ASSOCIATED FACTOR EAF"/>
    <property type="match status" value="1"/>
</dbReference>
<feature type="domain" description="Transcription elongation factor Eaf N-terminal" evidence="9">
    <location>
        <begin position="21"/>
        <end position="127"/>
    </location>
</feature>
<comment type="similarity">
    <text evidence="2">Belongs to the EAF family.</text>
</comment>
<dbReference type="InterPro" id="IPR027093">
    <property type="entry name" value="EAF_fam"/>
</dbReference>
<feature type="compositionally biased region" description="Acidic residues" evidence="8">
    <location>
        <begin position="144"/>
        <end position="160"/>
    </location>
</feature>
<name>A0A317SXW7_9PEZI</name>
<feature type="compositionally biased region" description="Acidic residues" evidence="8">
    <location>
        <begin position="274"/>
        <end position="287"/>
    </location>
</feature>
<feature type="compositionally biased region" description="Polar residues" evidence="8">
    <location>
        <begin position="229"/>
        <end position="242"/>
    </location>
</feature>
<dbReference type="Proteomes" id="UP000246991">
    <property type="component" value="Unassembled WGS sequence"/>
</dbReference>
<dbReference type="STRING" id="42249.A0A317SXW7"/>
<dbReference type="GO" id="GO:0032783">
    <property type="term" value="C:super elongation complex"/>
    <property type="evidence" value="ECO:0007669"/>
    <property type="project" value="InterPro"/>
</dbReference>
<keyword evidence="11" id="KW-1185">Reference proteome</keyword>
<dbReference type="EMBL" id="PYWC01000009">
    <property type="protein sequence ID" value="PWW79343.1"/>
    <property type="molecule type" value="Genomic_DNA"/>
</dbReference>
<protein>
    <recommendedName>
        <fullName evidence="9">Transcription elongation factor Eaf N-terminal domain-containing protein</fullName>
    </recommendedName>
</protein>
<evidence type="ECO:0000313" key="10">
    <source>
        <dbReference type="EMBL" id="PWW79343.1"/>
    </source>
</evidence>
<feature type="compositionally biased region" description="Basic and acidic residues" evidence="8">
    <location>
        <begin position="175"/>
        <end position="187"/>
    </location>
</feature>
<evidence type="ECO:0000259" key="9">
    <source>
        <dbReference type="Pfam" id="PF09816"/>
    </source>
</evidence>
<dbReference type="GO" id="GO:0003711">
    <property type="term" value="F:transcription elongation factor activity"/>
    <property type="evidence" value="ECO:0007669"/>
    <property type="project" value="TreeGrafter"/>
</dbReference>
<organism evidence="10 11">
    <name type="scientific">Tuber magnatum</name>
    <name type="common">white Piedmont truffle</name>
    <dbReference type="NCBI Taxonomy" id="42249"/>
    <lineage>
        <taxon>Eukaryota</taxon>
        <taxon>Fungi</taxon>
        <taxon>Dikarya</taxon>
        <taxon>Ascomycota</taxon>
        <taxon>Pezizomycotina</taxon>
        <taxon>Pezizomycetes</taxon>
        <taxon>Pezizales</taxon>
        <taxon>Tuberaceae</taxon>
        <taxon>Tuber</taxon>
    </lineage>
</organism>
<keyword evidence="6" id="KW-0804">Transcription</keyword>
<evidence type="ECO:0000256" key="6">
    <source>
        <dbReference type="ARBA" id="ARBA00023163"/>
    </source>
</evidence>
<dbReference type="InterPro" id="IPR019194">
    <property type="entry name" value="Tscrpt_elong_fac_Eaf_N"/>
</dbReference>
<dbReference type="OrthoDB" id="125903at2759"/>
<evidence type="ECO:0000256" key="7">
    <source>
        <dbReference type="ARBA" id="ARBA00023242"/>
    </source>
</evidence>
<evidence type="ECO:0000256" key="5">
    <source>
        <dbReference type="ARBA" id="ARBA00023159"/>
    </source>
</evidence>